<sequence>MIILPNSLLAATALCSALALPAAAQEATGRVMSGDLGIYYEVHGDITSGVTPFLVLHGGMGTISGDFGDLLPVLAEQRPVIGVEQQGHGHTGGRDVQVTLEVMCNDTLAVLDALGVQRVHVVGYSMGGMLALELGVTAPERLETLSAISASQNQDGMHPAIVEMNRDPGATPSPEALELMPTQEDFAGMQAAYADNPDGPEQFERTMQQLHTLIVGDWGWSDEELVAMEVPTLLLLGDNDFTPVDHARQMAAKIGAQLAVLPDTTHMSIMSRADWLAPMIANRIATAVE</sequence>
<dbReference type="InterPro" id="IPR050471">
    <property type="entry name" value="AB_hydrolase"/>
</dbReference>
<feature type="signal peptide" evidence="1">
    <location>
        <begin position="1"/>
        <end position="24"/>
    </location>
</feature>
<dbReference type="Pfam" id="PF12697">
    <property type="entry name" value="Abhydrolase_6"/>
    <property type="match status" value="1"/>
</dbReference>
<evidence type="ECO:0000313" key="3">
    <source>
        <dbReference type="EMBL" id="PVH27443.1"/>
    </source>
</evidence>
<dbReference type="AlphaFoldDB" id="A0A2T8HPV1"/>
<protein>
    <submittedName>
        <fullName evidence="3">Alpha/beta hydrolase</fullName>
    </submittedName>
</protein>
<feature type="domain" description="AB hydrolase-1" evidence="2">
    <location>
        <begin position="54"/>
        <end position="277"/>
    </location>
</feature>
<accession>A0A2T8HPV1</accession>
<comment type="caution">
    <text evidence="3">The sequence shown here is derived from an EMBL/GenBank/DDBJ whole genome shotgun (WGS) entry which is preliminary data.</text>
</comment>
<dbReference type="OrthoDB" id="9798888at2"/>
<dbReference type="Proteomes" id="UP000245911">
    <property type="component" value="Unassembled WGS sequence"/>
</dbReference>
<dbReference type="GO" id="GO:0016787">
    <property type="term" value="F:hydrolase activity"/>
    <property type="evidence" value="ECO:0007669"/>
    <property type="project" value="UniProtKB-KW"/>
</dbReference>
<proteinExistence type="predicted"/>
<reference evidence="3 4" key="1">
    <citation type="submission" date="2018-04" db="EMBL/GenBank/DDBJ databases">
        <title>Pararhodobacter oceanense sp. nov., isolated from marine intertidal sediment.</title>
        <authorList>
            <person name="Wang X.-L."/>
            <person name="Du Z.-J."/>
        </authorList>
    </citation>
    <scope>NUCLEOTIDE SEQUENCE [LARGE SCALE GENOMIC DNA]</scope>
    <source>
        <strain evidence="3 4">AM505</strain>
    </source>
</reference>
<name>A0A2T8HPV1_9RHOB</name>
<dbReference type="SUPFAM" id="SSF53474">
    <property type="entry name" value="alpha/beta-Hydrolases"/>
    <property type="match status" value="1"/>
</dbReference>
<dbReference type="PANTHER" id="PTHR43433">
    <property type="entry name" value="HYDROLASE, ALPHA/BETA FOLD FAMILY PROTEIN"/>
    <property type="match status" value="1"/>
</dbReference>
<evidence type="ECO:0000256" key="1">
    <source>
        <dbReference type="SAM" id="SignalP"/>
    </source>
</evidence>
<dbReference type="InterPro" id="IPR029058">
    <property type="entry name" value="AB_hydrolase_fold"/>
</dbReference>
<dbReference type="Gene3D" id="3.40.50.1820">
    <property type="entry name" value="alpha/beta hydrolase"/>
    <property type="match status" value="1"/>
</dbReference>
<dbReference type="EMBL" id="QDKM01000013">
    <property type="protein sequence ID" value="PVH27443.1"/>
    <property type="molecule type" value="Genomic_DNA"/>
</dbReference>
<evidence type="ECO:0000259" key="2">
    <source>
        <dbReference type="Pfam" id="PF12697"/>
    </source>
</evidence>
<gene>
    <name evidence="3" type="ORF">DDE20_17640</name>
</gene>
<evidence type="ECO:0000313" key="4">
    <source>
        <dbReference type="Proteomes" id="UP000245911"/>
    </source>
</evidence>
<keyword evidence="1" id="KW-0732">Signal</keyword>
<feature type="chain" id="PRO_5015450896" evidence="1">
    <location>
        <begin position="25"/>
        <end position="289"/>
    </location>
</feature>
<dbReference type="RefSeq" id="WP_116559849.1">
    <property type="nucleotide sequence ID" value="NZ_QDKM01000013.1"/>
</dbReference>
<keyword evidence="4" id="KW-1185">Reference proteome</keyword>
<keyword evidence="3" id="KW-0378">Hydrolase</keyword>
<organism evidence="3 4">
    <name type="scientific">Pararhodobacter oceanensis</name>
    <dbReference type="NCBI Taxonomy" id="2172121"/>
    <lineage>
        <taxon>Bacteria</taxon>
        <taxon>Pseudomonadati</taxon>
        <taxon>Pseudomonadota</taxon>
        <taxon>Alphaproteobacteria</taxon>
        <taxon>Rhodobacterales</taxon>
        <taxon>Paracoccaceae</taxon>
        <taxon>Pararhodobacter</taxon>
    </lineage>
</organism>
<dbReference type="InterPro" id="IPR000073">
    <property type="entry name" value="AB_hydrolase_1"/>
</dbReference>
<dbReference type="PANTHER" id="PTHR43433:SF5">
    <property type="entry name" value="AB HYDROLASE-1 DOMAIN-CONTAINING PROTEIN"/>
    <property type="match status" value="1"/>
</dbReference>